<accession>A0A940X3Y6</accession>
<dbReference type="Pfam" id="PF00990">
    <property type="entry name" value="GGDEF"/>
    <property type="match status" value="1"/>
</dbReference>
<dbReference type="SMART" id="SM01080">
    <property type="entry name" value="CHASE2"/>
    <property type="match status" value="1"/>
</dbReference>
<comment type="cofactor">
    <cofactor evidence="1">
        <name>Mg(2+)</name>
        <dbReference type="ChEBI" id="CHEBI:18420"/>
    </cofactor>
</comment>
<dbReference type="FunFam" id="3.30.70.270:FF:000001">
    <property type="entry name" value="Diguanylate cyclase domain protein"/>
    <property type="match status" value="1"/>
</dbReference>
<evidence type="ECO:0000256" key="4">
    <source>
        <dbReference type="SAM" id="Phobius"/>
    </source>
</evidence>
<reference evidence="6" key="1">
    <citation type="journal article" date="2016" name="Int. J. Syst. Evol. Microbiol.">
        <title>Pseudoxanthomonas helianthi sp. nov., isolated from roots of Jerusalem artichoke (Helianthus tuberosus).</title>
        <authorList>
            <person name="Kittiwongwattana C."/>
            <person name="Thawai C."/>
        </authorList>
    </citation>
    <scope>NUCLEOTIDE SEQUENCE</scope>
    <source>
        <strain evidence="6">110414</strain>
    </source>
</reference>
<feature type="transmembrane region" description="Helical" evidence="4">
    <location>
        <begin position="334"/>
        <end position="352"/>
    </location>
</feature>
<dbReference type="Pfam" id="PF05226">
    <property type="entry name" value="CHASE2"/>
    <property type="match status" value="1"/>
</dbReference>
<dbReference type="InterPro" id="IPR007890">
    <property type="entry name" value="CHASE2"/>
</dbReference>
<keyword evidence="4" id="KW-1133">Transmembrane helix</keyword>
<feature type="transmembrane region" description="Helical" evidence="4">
    <location>
        <begin position="307"/>
        <end position="327"/>
    </location>
</feature>
<dbReference type="Gene3D" id="3.30.70.270">
    <property type="match status" value="1"/>
</dbReference>
<dbReference type="AlphaFoldDB" id="A0A940X3Y6"/>
<evidence type="ECO:0000313" key="6">
    <source>
        <dbReference type="EMBL" id="MBP3984876.1"/>
    </source>
</evidence>
<gene>
    <name evidence="6" type="ORF">J5837_10675</name>
</gene>
<keyword evidence="7" id="KW-1185">Reference proteome</keyword>
<dbReference type="GO" id="GO:1902201">
    <property type="term" value="P:negative regulation of bacterial-type flagellum-dependent cell motility"/>
    <property type="evidence" value="ECO:0007669"/>
    <property type="project" value="TreeGrafter"/>
</dbReference>
<sequence length="556" mass="59343">MSASLPRTLQPLHRTLVGMGALALVAVLTLSGLFWRADAWTYDLLLDLRGQKADERIVVVAIDQKSLAELGRWPWSRRLHAQLLDRLAAAGARSVAFDILLTEPVLHDPEGDAVLAQSMSRYGRTVLPVFAEPAEINAPATEALPIPELAAAAAGLGHVDLPMDADGVARSMFLQAGMGDPHWPSLALAQFQLDQLPAVPDQPLPGLRNSQPNASPYLWSRDYQVLVPYANSSDGFTQVSYADVLHGRVPAAALRDRWVLVGVTATGLGDALNSPGGLSDSRLSGVEYQANALNALAHGNLIVPLSLPLQLALSAAVIVLPLLLYGLPGLRNRGLLVLGASVLAMLLSIALLCLGNRWFSPMPVLLVLLLFAIVLGIQLLRRTHTRAMSDPLTGLANRAHFDGALEQEIRVARRTGQTLSLLLVDVDRFKQLNDTLGHPAGDELLVRLAKVLRARARRPRDLVSRLGGDEFAVLLPETPPHAAASIASTIHADIGSLATPAMLAAGQTTSVSIGVHSFPSDHDVDGEDVMGLADAALYRAKQNGRNRTATSLELTG</sequence>
<dbReference type="GO" id="GO:0043709">
    <property type="term" value="P:cell adhesion involved in single-species biofilm formation"/>
    <property type="evidence" value="ECO:0007669"/>
    <property type="project" value="TreeGrafter"/>
</dbReference>
<dbReference type="PANTHER" id="PTHR45138">
    <property type="entry name" value="REGULATORY COMPONENTS OF SENSORY TRANSDUCTION SYSTEM"/>
    <property type="match status" value="1"/>
</dbReference>
<dbReference type="Proteomes" id="UP000673447">
    <property type="component" value="Unassembled WGS sequence"/>
</dbReference>
<dbReference type="PANTHER" id="PTHR45138:SF9">
    <property type="entry name" value="DIGUANYLATE CYCLASE DGCM-RELATED"/>
    <property type="match status" value="1"/>
</dbReference>
<dbReference type="SUPFAM" id="SSF55073">
    <property type="entry name" value="Nucleotide cyclase"/>
    <property type="match status" value="1"/>
</dbReference>
<dbReference type="InterPro" id="IPR029787">
    <property type="entry name" value="Nucleotide_cyclase"/>
</dbReference>
<evidence type="ECO:0000256" key="2">
    <source>
        <dbReference type="ARBA" id="ARBA00012528"/>
    </source>
</evidence>
<comment type="caution">
    <text evidence="6">The sequence shown here is derived from an EMBL/GenBank/DDBJ whole genome shotgun (WGS) entry which is preliminary data.</text>
</comment>
<name>A0A940X3Y6_9GAMM</name>
<dbReference type="GO" id="GO:0005886">
    <property type="term" value="C:plasma membrane"/>
    <property type="evidence" value="ECO:0007669"/>
    <property type="project" value="TreeGrafter"/>
</dbReference>
<protein>
    <recommendedName>
        <fullName evidence="2">diguanylate cyclase</fullName>
        <ecNumber evidence="2">2.7.7.65</ecNumber>
    </recommendedName>
</protein>
<dbReference type="SMART" id="SM00267">
    <property type="entry name" value="GGDEF"/>
    <property type="match status" value="1"/>
</dbReference>
<reference evidence="6" key="2">
    <citation type="submission" date="2021-03" db="EMBL/GenBank/DDBJ databases">
        <authorList>
            <person name="Cao W."/>
        </authorList>
    </citation>
    <scope>NUCLEOTIDE SEQUENCE</scope>
    <source>
        <strain evidence="6">110414</strain>
    </source>
</reference>
<comment type="catalytic activity">
    <reaction evidence="3">
        <text>2 GTP = 3',3'-c-di-GMP + 2 diphosphate</text>
        <dbReference type="Rhea" id="RHEA:24898"/>
        <dbReference type="ChEBI" id="CHEBI:33019"/>
        <dbReference type="ChEBI" id="CHEBI:37565"/>
        <dbReference type="ChEBI" id="CHEBI:58805"/>
        <dbReference type="EC" id="2.7.7.65"/>
    </reaction>
</comment>
<dbReference type="EMBL" id="JAGKTC010000002">
    <property type="protein sequence ID" value="MBP3984876.1"/>
    <property type="molecule type" value="Genomic_DNA"/>
</dbReference>
<feature type="domain" description="GGDEF" evidence="5">
    <location>
        <begin position="417"/>
        <end position="553"/>
    </location>
</feature>
<dbReference type="EC" id="2.7.7.65" evidence="2"/>
<dbReference type="InterPro" id="IPR043128">
    <property type="entry name" value="Rev_trsase/Diguanyl_cyclase"/>
</dbReference>
<keyword evidence="4" id="KW-0812">Transmembrane</keyword>
<evidence type="ECO:0000256" key="3">
    <source>
        <dbReference type="ARBA" id="ARBA00034247"/>
    </source>
</evidence>
<dbReference type="CDD" id="cd01949">
    <property type="entry name" value="GGDEF"/>
    <property type="match status" value="1"/>
</dbReference>
<dbReference type="GO" id="GO:0052621">
    <property type="term" value="F:diguanylate cyclase activity"/>
    <property type="evidence" value="ECO:0007669"/>
    <property type="project" value="UniProtKB-EC"/>
</dbReference>
<evidence type="ECO:0000313" key="7">
    <source>
        <dbReference type="Proteomes" id="UP000673447"/>
    </source>
</evidence>
<dbReference type="InterPro" id="IPR000160">
    <property type="entry name" value="GGDEF_dom"/>
</dbReference>
<organism evidence="6 7">
    <name type="scientific">Pseudoxanthomonas helianthi</name>
    <dbReference type="NCBI Taxonomy" id="1453541"/>
    <lineage>
        <taxon>Bacteria</taxon>
        <taxon>Pseudomonadati</taxon>
        <taxon>Pseudomonadota</taxon>
        <taxon>Gammaproteobacteria</taxon>
        <taxon>Lysobacterales</taxon>
        <taxon>Lysobacteraceae</taxon>
        <taxon>Pseudoxanthomonas</taxon>
    </lineage>
</organism>
<feature type="transmembrane region" description="Helical" evidence="4">
    <location>
        <begin position="358"/>
        <end position="380"/>
    </location>
</feature>
<dbReference type="InterPro" id="IPR050469">
    <property type="entry name" value="Diguanylate_Cyclase"/>
</dbReference>
<dbReference type="NCBIfam" id="TIGR00254">
    <property type="entry name" value="GGDEF"/>
    <property type="match status" value="1"/>
</dbReference>
<keyword evidence="4" id="KW-0472">Membrane</keyword>
<evidence type="ECO:0000256" key="1">
    <source>
        <dbReference type="ARBA" id="ARBA00001946"/>
    </source>
</evidence>
<evidence type="ECO:0000259" key="5">
    <source>
        <dbReference type="PROSITE" id="PS50887"/>
    </source>
</evidence>
<dbReference type="PROSITE" id="PS50887">
    <property type="entry name" value="GGDEF"/>
    <property type="match status" value="1"/>
</dbReference>
<proteinExistence type="predicted"/>
<dbReference type="RefSeq" id="WP_210536723.1">
    <property type="nucleotide sequence ID" value="NZ_JAGKTC010000002.1"/>
</dbReference>